<dbReference type="Pfam" id="PF01636">
    <property type="entry name" value="APH"/>
    <property type="match status" value="1"/>
</dbReference>
<evidence type="ECO:0000313" key="3">
    <source>
        <dbReference type="Proteomes" id="UP001209535"/>
    </source>
</evidence>
<dbReference type="Proteomes" id="UP001209535">
    <property type="component" value="Unassembled WGS sequence"/>
</dbReference>
<accession>A0ABT2X2Y0</accession>
<reference evidence="2 3" key="1">
    <citation type="submission" date="2022-10" db="EMBL/GenBank/DDBJ databases">
        <title>Defluviimonas sp. nov., isolated from ocean surface sediments.</title>
        <authorList>
            <person name="He W."/>
            <person name="Wang L."/>
            <person name="Zhang D.-F."/>
        </authorList>
    </citation>
    <scope>NUCLEOTIDE SEQUENCE [LARGE SCALE GENOMIC DNA]</scope>
    <source>
        <strain evidence="2 3">WL0024</strain>
    </source>
</reference>
<protein>
    <submittedName>
        <fullName evidence="2">Phosphotransferase</fullName>
    </submittedName>
</protein>
<dbReference type="InterPro" id="IPR011009">
    <property type="entry name" value="Kinase-like_dom_sf"/>
</dbReference>
<gene>
    <name evidence="2" type="ORF">OEZ60_08575</name>
</gene>
<name>A0ABT2X2Y0_9RHOB</name>
<evidence type="ECO:0000259" key="1">
    <source>
        <dbReference type="Pfam" id="PF01636"/>
    </source>
</evidence>
<organism evidence="2 3">
    <name type="scientific">Albidovulum salinarum</name>
    <dbReference type="NCBI Taxonomy" id="2984153"/>
    <lineage>
        <taxon>Bacteria</taxon>
        <taxon>Pseudomonadati</taxon>
        <taxon>Pseudomonadota</taxon>
        <taxon>Alphaproteobacteria</taxon>
        <taxon>Rhodobacterales</taxon>
        <taxon>Paracoccaceae</taxon>
        <taxon>Albidovulum</taxon>
    </lineage>
</organism>
<comment type="caution">
    <text evidence="2">The sequence shown here is derived from an EMBL/GenBank/DDBJ whole genome shotgun (WGS) entry which is preliminary data.</text>
</comment>
<sequence>MADRADLTQRFLAAAGWDGADRSALAGDASARRYERLRLDGRPAVLMDAPPERGEGTERFARMADWLSGQGYSAPVILAADHGAGFLLLEDLGDALVARLVAEDPARERPLYTAATDFLTDLHRHAPPDFVAPLDGPALAALVTLTPRWYLPGIGAAETPAALALPEQIAETYRRLADPALVTALRDFHAENLIWLPERQGHARLGLLDFQDAVAAHPAYDLVSLLQDARRDVSPETETAMLTRYTSATGRDADQFAAVYALLGAQRALRIVGVFARLTLHFGKPHYLGYLPRVWGYLQRNLAHPALADLARTVAEALPEPTPERVQRIKDQCGSYPTP</sequence>
<evidence type="ECO:0000313" key="2">
    <source>
        <dbReference type="EMBL" id="MCU9848059.1"/>
    </source>
</evidence>
<proteinExistence type="predicted"/>
<dbReference type="RefSeq" id="WP_263335106.1">
    <property type="nucleotide sequence ID" value="NZ_JAOVQO010000007.1"/>
</dbReference>
<dbReference type="Gene3D" id="3.30.200.20">
    <property type="entry name" value="Phosphorylase Kinase, domain 1"/>
    <property type="match status" value="1"/>
</dbReference>
<dbReference type="SUPFAM" id="SSF56112">
    <property type="entry name" value="Protein kinase-like (PK-like)"/>
    <property type="match status" value="1"/>
</dbReference>
<dbReference type="InterPro" id="IPR002575">
    <property type="entry name" value="Aminoglycoside_PTrfase"/>
</dbReference>
<feature type="domain" description="Aminoglycoside phosphotransferase" evidence="1">
    <location>
        <begin position="23"/>
        <end position="250"/>
    </location>
</feature>
<dbReference type="EMBL" id="JAOVQO010000007">
    <property type="protein sequence ID" value="MCU9848059.1"/>
    <property type="molecule type" value="Genomic_DNA"/>
</dbReference>
<dbReference type="Gene3D" id="3.90.1200.10">
    <property type="match status" value="1"/>
</dbReference>
<keyword evidence="3" id="KW-1185">Reference proteome</keyword>